<organism evidence="3 4">
    <name type="scientific">Acaromyces ingoldii</name>
    <dbReference type="NCBI Taxonomy" id="215250"/>
    <lineage>
        <taxon>Eukaryota</taxon>
        <taxon>Fungi</taxon>
        <taxon>Dikarya</taxon>
        <taxon>Basidiomycota</taxon>
        <taxon>Ustilaginomycotina</taxon>
        <taxon>Exobasidiomycetes</taxon>
        <taxon>Exobasidiales</taxon>
        <taxon>Cryptobasidiaceae</taxon>
        <taxon>Acaromyces</taxon>
    </lineage>
</organism>
<evidence type="ECO:0000256" key="2">
    <source>
        <dbReference type="SAM" id="Phobius"/>
    </source>
</evidence>
<dbReference type="Proteomes" id="UP000245768">
    <property type="component" value="Unassembled WGS sequence"/>
</dbReference>
<dbReference type="RefSeq" id="XP_025377106.1">
    <property type="nucleotide sequence ID" value="XM_025523522.1"/>
</dbReference>
<feature type="compositionally biased region" description="Low complexity" evidence="1">
    <location>
        <begin position="101"/>
        <end position="149"/>
    </location>
</feature>
<feature type="region of interest" description="Disordered" evidence="1">
    <location>
        <begin position="521"/>
        <end position="591"/>
    </location>
</feature>
<feature type="region of interest" description="Disordered" evidence="1">
    <location>
        <begin position="225"/>
        <end position="246"/>
    </location>
</feature>
<keyword evidence="2" id="KW-0812">Transmembrane</keyword>
<evidence type="ECO:0000313" key="3">
    <source>
        <dbReference type="EMBL" id="PWN89908.1"/>
    </source>
</evidence>
<feature type="compositionally biased region" description="Polar residues" evidence="1">
    <location>
        <begin position="456"/>
        <end position="467"/>
    </location>
</feature>
<dbReference type="OrthoDB" id="10686021at2759"/>
<feature type="region of interest" description="Disordered" evidence="1">
    <location>
        <begin position="354"/>
        <end position="402"/>
    </location>
</feature>
<feature type="region of interest" description="Disordered" evidence="1">
    <location>
        <begin position="259"/>
        <end position="279"/>
    </location>
</feature>
<name>A0A316YML7_9BASI</name>
<keyword evidence="2" id="KW-1133">Transmembrane helix</keyword>
<feature type="transmembrane region" description="Helical" evidence="2">
    <location>
        <begin position="284"/>
        <end position="305"/>
    </location>
</feature>
<reference evidence="3" key="1">
    <citation type="journal article" date="2018" name="Mol. Biol. Evol.">
        <title>Broad Genomic Sampling Reveals a Smut Pathogenic Ancestry of the Fungal Clade Ustilaginomycotina.</title>
        <authorList>
            <person name="Kijpornyongpan T."/>
            <person name="Mondo S.J."/>
            <person name="Barry K."/>
            <person name="Sandor L."/>
            <person name="Lee J."/>
            <person name="Lipzen A."/>
            <person name="Pangilinan J."/>
            <person name="LaButti K."/>
            <person name="Hainaut M."/>
            <person name="Henrissat B."/>
            <person name="Grigoriev I.V."/>
            <person name="Spatafora J.W."/>
            <person name="Aime M.C."/>
        </authorList>
    </citation>
    <scope>NUCLEOTIDE SEQUENCE [LARGE SCALE GENOMIC DNA]</scope>
    <source>
        <strain evidence="3">MCA 4198</strain>
    </source>
</reference>
<keyword evidence="2" id="KW-0472">Membrane</keyword>
<dbReference type="GeneID" id="37045438"/>
<accession>A0A316YML7</accession>
<proteinExistence type="predicted"/>
<feature type="region of interest" description="Disordered" evidence="1">
    <location>
        <begin position="604"/>
        <end position="623"/>
    </location>
</feature>
<protein>
    <submittedName>
        <fullName evidence="3">Uncharacterized protein</fullName>
    </submittedName>
</protein>
<dbReference type="InParanoid" id="A0A316YML7"/>
<evidence type="ECO:0000313" key="4">
    <source>
        <dbReference type="Proteomes" id="UP000245768"/>
    </source>
</evidence>
<evidence type="ECO:0000256" key="1">
    <source>
        <dbReference type="SAM" id="MobiDB-lite"/>
    </source>
</evidence>
<feature type="region of interest" description="Disordered" evidence="1">
    <location>
        <begin position="446"/>
        <end position="478"/>
    </location>
</feature>
<dbReference type="STRING" id="215250.A0A316YML7"/>
<dbReference type="EMBL" id="KZ819636">
    <property type="protein sequence ID" value="PWN89908.1"/>
    <property type="molecule type" value="Genomic_DNA"/>
</dbReference>
<feature type="compositionally biased region" description="Polar residues" evidence="1">
    <location>
        <begin position="261"/>
        <end position="279"/>
    </location>
</feature>
<dbReference type="AlphaFoldDB" id="A0A316YML7"/>
<gene>
    <name evidence="3" type="ORF">FA10DRAFT_279194</name>
</gene>
<sequence>MKFTPNRRTRAALAAAAAVGGIEYAAAESSLDKRGMARIRRHHQRDAIDAQKKRDLIGGLGTAVTGVGQALGLNQGPQSDIIGLVEKREPLGGLLGGLLGGSSSQPAQAAPASSAAPVQSAPANNGGGNSAAAPAQNTPAPAAGGSAAPVTNGDGTAAAAAAAPVAAGTTGGDTSVVGSPAPVIMPDGTTSTPAAIVPGIVVSTPAASSAAVGIIQISDAISSTASSSGNSTATGSSSSVGPTGTSGLPFLGGGSVPLATNGLNSSDRTANSDGDGSSSNTTKIVVPIVVVVAALALVAFIVMFMRRRRRMNDQRMQPMDYSIPETVGLNTGAATSSGFPAVGGGAALAGAVMRSSSSQRRAEKGRSGESWVAGRPMSPAADEDGYSYDESHAQQQLSEHSHHNVEAGAADMYTPYPADAAITTPPALQPGHPGYGAAGAGMYLSGASAEGHGSADQPQQTRRQSAHGSEDGGAGGAHYATASEESYSYHGSAQLDHMDNQQTYDGSANYGYSNKATKGLDQAGAPGISPYNDLHRPQSTSANTAYGGYAATDVGGDEQEQQRKRQSAGVRSEHSAAPSVVGNQYDGADVGEDPFTYVVADQSAPHSNSVMQNAHLNSSRWSG</sequence>
<feature type="region of interest" description="Disordered" evidence="1">
    <location>
        <begin position="96"/>
        <end position="149"/>
    </location>
</feature>
<keyword evidence="4" id="KW-1185">Reference proteome</keyword>